<comment type="pathway">
    <text evidence="8">Glycolipid biosynthesis; lipid IV(A) biosynthesis; lipid IV(A) from (3R)-3-hydroxytetradecanoyl-[acyl-carrier-protein] and UDP-N-acetyl-alpha-D-glucosamine: step 1/6.</text>
</comment>
<feature type="domain" description="UDP N-acetylglucosamine O-acyltransferase C-terminal" evidence="9">
    <location>
        <begin position="177"/>
        <end position="257"/>
    </location>
</feature>
<dbReference type="GO" id="GO:0008780">
    <property type="term" value="F:acyl-[acyl-carrier-protein]-UDP-N-acetylglucosamine O-acyltransferase activity"/>
    <property type="evidence" value="ECO:0007669"/>
    <property type="project" value="UniProtKB-UniRule"/>
</dbReference>
<dbReference type="GO" id="GO:0016020">
    <property type="term" value="C:membrane"/>
    <property type="evidence" value="ECO:0007669"/>
    <property type="project" value="GOC"/>
</dbReference>
<dbReference type="PANTHER" id="PTHR43480:SF1">
    <property type="entry name" value="ACYL-[ACYL-CARRIER-PROTEIN]--UDP-N-ACETYLGLUCOSAMINE O-ACYLTRANSFERASE, MITOCHONDRIAL-RELATED"/>
    <property type="match status" value="1"/>
</dbReference>
<keyword evidence="1 8" id="KW-0963">Cytoplasm</keyword>
<evidence type="ECO:0000256" key="7">
    <source>
        <dbReference type="ARBA" id="ARBA00023315"/>
    </source>
</evidence>
<comment type="caution">
    <text evidence="10">The sequence shown here is derived from an EMBL/GenBank/DDBJ whole genome shotgun (WGS) entry which is preliminary data.</text>
</comment>
<dbReference type="Gene3D" id="1.20.1180.10">
    <property type="entry name" value="Udp N-acetylglucosamine O-acyltransferase, C-terminal domain"/>
    <property type="match status" value="1"/>
</dbReference>
<evidence type="ECO:0000313" key="10">
    <source>
        <dbReference type="EMBL" id="GAU07507.1"/>
    </source>
</evidence>
<dbReference type="NCBIfam" id="NF003657">
    <property type="entry name" value="PRK05289.1"/>
    <property type="match status" value="1"/>
</dbReference>
<dbReference type="InterPro" id="IPR001451">
    <property type="entry name" value="Hexapep"/>
</dbReference>
<proteinExistence type="inferred from homology"/>
<dbReference type="RefSeq" id="WP_069857004.1">
    <property type="nucleotide sequence ID" value="NZ_BDFE01000004.1"/>
</dbReference>
<dbReference type="EMBL" id="BDFE01000004">
    <property type="protein sequence ID" value="GAU07507.1"/>
    <property type="molecule type" value="Genomic_DNA"/>
</dbReference>
<dbReference type="PROSITE" id="PS00101">
    <property type="entry name" value="HEXAPEP_TRANSFERASES"/>
    <property type="match status" value="1"/>
</dbReference>
<evidence type="ECO:0000256" key="5">
    <source>
        <dbReference type="ARBA" id="ARBA00022737"/>
    </source>
</evidence>
<dbReference type="GO" id="GO:0009245">
    <property type="term" value="P:lipid A biosynthetic process"/>
    <property type="evidence" value="ECO:0007669"/>
    <property type="project" value="UniProtKB-UniRule"/>
</dbReference>
<evidence type="ECO:0000256" key="3">
    <source>
        <dbReference type="ARBA" id="ARBA00022556"/>
    </source>
</evidence>
<dbReference type="Gene3D" id="2.160.10.10">
    <property type="entry name" value="Hexapeptide repeat proteins"/>
    <property type="match status" value="1"/>
</dbReference>
<dbReference type="Pfam" id="PF00132">
    <property type="entry name" value="Hexapep"/>
    <property type="match status" value="2"/>
</dbReference>
<dbReference type="InterPro" id="IPR010137">
    <property type="entry name" value="Lipid_A_LpxA"/>
</dbReference>
<keyword evidence="4 8" id="KW-0808">Transferase</keyword>
<dbReference type="UniPathway" id="UPA00359">
    <property type="reaction ID" value="UER00477"/>
</dbReference>
<evidence type="ECO:0000256" key="8">
    <source>
        <dbReference type="HAMAP-Rule" id="MF_00387"/>
    </source>
</evidence>
<comment type="catalytic activity">
    <reaction evidence="8">
        <text>a (3R)-hydroxyacyl-[ACP] + UDP-N-acetyl-alpha-D-glucosamine = a UDP-3-O-[(3R)-3-hydroxyacyl]-N-acetyl-alpha-D-glucosamine + holo-[ACP]</text>
        <dbReference type="Rhea" id="RHEA:67812"/>
        <dbReference type="Rhea" id="RHEA-COMP:9685"/>
        <dbReference type="Rhea" id="RHEA-COMP:9945"/>
        <dbReference type="ChEBI" id="CHEBI:57705"/>
        <dbReference type="ChEBI" id="CHEBI:64479"/>
        <dbReference type="ChEBI" id="CHEBI:78827"/>
        <dbReference type="ChEBI" id="CHEBI:173225"/>
        <dbReference type="EC" id="2.3.1.129"/>
    </reaction>
</comment>
<dbReference type="NCBIfam" id="TIGR01852">
    <property type="entry name" value="lipid_A_lpxA"/>
    <property type="match status" value="1"/>
</dbReference>
<comment type="subunit">
    <text evidence="8">Homotrimer.</text>
</comment>
<keyword evidence="5 8" id="KW-0677">Repeat</keyword>
<dbReference type="CDD" id="cd03351">
    <property type="entry name" value="LbH_UDP-GlcNAc_AT"/>
    <property type="match status" value="1"/>
</dbReference>
<dbReference type="SUPFAM" id="SSF51161">
    <property type="entry name" value="Trimeric LpxA-like enzymes"/>
    <property type="match status" value="1"/>
</dbReference>
<keyword evidence="3 8" id="KW-0441">Lipid A biosynthesis</keyword>
<dbReference type="STRING" id="1592317.DPF_0192"/>
<evidence type="ECO:0000256" key="2">
    <source>
        <dbReference type="ARBA" id="ARBA00022516"/>
    </source>
</evidence>
<dbReference type="InterPro" id="IPR011004">
    <property type="entry name" value="Trimer_LpxA-like_sf"/>
</dbReference>
<evidence type="ECO:0000313" key="11">
    <source>
        <dbReference type="Proteomes" id="UP000095200"/>
    </source>
</evidence>
<reference evidence="11" key="1">
    <citation type="submission" date="2016-06" db="EMBL/GenBank/DDBJ databases">
        <title>Draft genome sequence of Desulfoplanes formicivorans strain Pf12B.</title>
        <authorList>
            <person name="Watanabe M."/>
            <person name="Kojima H."/>
            <person name="Fukui M."/>
        </authorList>
    </citation>
    <scope>NUCLEOTIDE SEQUENCE [LARGE SCALE GENOMIC DNA]</scope>
    <source>
        <strain evidence="11">Pf12B</strain>
    </source>
</reference>
<dbReference type="AlphaFoldDB" id="A0A194ABG4"/>
<dbReference type="InterPro" id="IPR018357">
    <property type="entry name" value="Hexapep_transf_CS"/>
</dbReference>
<keyword evidence="11" id="KW-1185">Reference proteome</keyword>
<dbReference type="PIRSF" id="PIRSF000456">
    <property type="entry name" value="UDP-GlcNAc_acltr"/>
    <property type="match status" value="1"/>
</dbReference>
<keyword evidence="6 8" id="KW-0443">Lipid metabolism</keyword>
<dbReference type="PANTHER" id="PTHR43480">
    <property type="entry name" value="ACYL-[ACYL-CARRIER-PROTEIN]--UDP-N-ACETYLGLUCOSAMINE O-ACYLTRANSFERASE"/>
    <property type="match status" value="1"/>
</dbReference>
<organism evidence="10 11">
    <name type="scientific">Desulfoplanes formicivorans</name>
    <dbReference type="NCBI Taxonomy" id="1592317"/>
    <lineage>
        <taxon>Bacteria</taxon>
        <taxon>Pseudomonadati</taxon>
        <taxon>Thermodesulfobacteriota</taxon>
        <taxon>Desulfovibrionia</taxon>
        <taxon>Desulfovibrionales</taxon>
        <taxon>Desulfoplanaceae</taxon>
        <taxon>Desulfoplanes</taxon>
    </lineage>
</organism>
<gene>
    <name evidence="8" type="primary">lpxA</name>
    <name evidence="10" type="ORF">DPF_0192</name>
</gene>
<dbReference type="EC" id="2.3.1.129" evidence="8"/>
<evidence type="ECO:0000256" key="4">
    <source>
        <dbReference type="ARBA" id="ARBA00022679"/>
    </source>
</evidence>
<evidence type="ECO:0000256" key="6">
    <source>
        <dbReference type="ARBA" id="ARBA00023098"/>
    </source>
</evidence>
<comment type="similarity">
    <text evidence="8">Belongs to the transferase hexapeptide repeat family. LpxA subfamily.</text>
</comment>
<comment type="function">
    <text evidence="8">Involved in the biosynthesis of lipid A, a phosphorylated glycolipid that anchors the lipopolysaccharide to the outer membrane of the cell.</text>
</comment>
<keyword evidence="2 8" id="KW-0444">Lipid biosynthesis</keyword>
<name>A0A194ABG4_9BACT</name>
<sequence>MATEIHPSAIVAKNAEIGQDVIVGPFAIVEEDTRIGDRSVIEASAHIKKLTTLGEDCQIHSFASIGGPPQDLKYQGERTVLEMGDRITVREFVTINRGTSGGGGATRVGSDCFVMAYCHIAHDCQLEDHVIMSNGATLAGHVEVAAHAIIGGLSAVHQFVRIGTHAFIGGKTGVAQDIPPYMMAVGDRARLRGPNLIGLKRAGFTAEELKAIKQAYKRIWRTKGNLKGACKDVLTEFGDLERIQHLIEFVKNSQRGVTSAA</sequence>
<keyword evidence="7 8" id="KW-0012">Acyltransferase</keyword>
<dbReference type="Proteomes" id="UP000095200">
    <property type="component" value="Unassembled WGS sequence"/>
</dbReference>
<dbReference type="InterPro" id="IPR029098">
    <property type="entry name" value="Acetyltransf_C"/>
</dbReference>
<dbReference type="HAMAP" id="MF_00387">
    <property type="entry name" value="LpxA"/>
    <property type="match status" value="1"/>
</dbReference>
<dbReference type="OrthoDB" id="9807278at2"/>
<comment type="subcellular location">
    <subcellularLocation>
        <location evidence="8">Cytoplasm</location>
    </subcellularLocation>
</comment>
<accession>A0A194ABG4</accession>
<dbReference type="Pfam" id="PF13720">
    <property type="entry name" value="Acetyltransf_11"/>
    <property type="match status" value="1"/>
</dbReference>
<dbReference type="GO" id="GO:0005737">
    <property type="term" value="C:cytoplasm"/>
    <property type="evidence" value="ECO:0007669"/>
    <property type="project" value="UniProtKB-SubCell"/>
</dbReference>
<evidence type="ECO:0000256" key="1">
    <source>
        <dbReference type="ARBA" id="ARBA00022490"/>
    </source>
</evidence>
<dbReference type="InterPro" id="IPR037157">
    <property type="entry name" value="Acetyltransf_C_sf"/>
</dbReference>
<protein>
    <recommendedName>
        <fullName evidence="8">Acyl-[acyl-carrier-protein]--UDP-N-acetylglucosamine O-acyltransferase</fullName>
        <shortName evidence="8">UDP-N-acetylglucosamine acyltransferase</shortName>
        <ecNumber evidence="8">2.3.1.129</ecNumber>
    </recommendedName>
</protein>
<evidence type="ECO:0000259" key="9">
    <source>
        <dbReference type="Pfam" id="PF13720"/>
    </source>
</evidence>